<dbReference type="GO" id="GO:0004386">
    <property type="term" value="F:helicase activity"/>
    <property type="evidence" value="ECO:0007669"/>
    <property type="project" value="UniProtKB-KW"/>
</dbReference>
<dbReference type="EMBL" id="MF975637">
    <property type="protein sequence ID" value="ATN93703.1"/>
    <property type="molecule type" value="Genomic_DNA"/>
</dbReference>
<sequence>MDWNKHSQLAGTHAFLSASKYHWNNWTMDKLERAFTTHQASVRGTQLHALAHMAIMLRQYMGGPDQEHNTLSLYVRDAIDLGMVSEQILYVSRNCFGTADTIGFKKNKLNIHDYKSGVTRTSEHQLENYAAFFCLEYGVDPFDIEIELRIYQNDEVRIYDADPAAIRAIMKTILEFDAYIEKRRAEEE</sequence>
<keyword evidence="2" id="KW-1185">Reference proteome</keyword>
<proteinExistence type="predicted"/>
<keyword evidence="1" id="KW-0347">Helicase</keyword>
<gene>
    <name evidence="1" type="ORF">SEA_SCAP1_54</name>
</gene>
<organism evidence="1 2">
    <name type="scientific">Streptomyces phage Scap1</name>
    <dbReference type="NCBI Taxonomy" id="2041354"/>
    <lineage>
        <taxon>Viruses</taxon>
        <taxon>Duplodnaviria</taxon>
        <taxon>Heunggongvirae</taxon>
        <taxon>Uroviricota</taxon>
        <taxon>Caudoviricetes</taxon>
        <taxon>Scapunavirus</taxon>
        <taxon>Scapunavirus scap1</taxon>
    </lineage>
</organism>
<name>A0A2D1GP43_9CAUD</name>
<accession>A0A2D1GP43</accession>
<evidence type="ECO:0000313" key="2">
    <source>
        <dbReference type="Proteomes" id="UP000228985"/>
    </source>
</evidence>
<protein>
    <submittedName>
        <fullName evidence="1">DNA helicase</fullName>
    </submittedName>
</protein>
<dbReference type="Proteomes" id="UP000228985">
    <property type="component" value="Segment"/>
</dbReference>
<keyword evidence="1" id="KW-0067">ATP-binding</keyword>
<dbReference type="OrthoDB" id="8644at10239"/>
<evidence type="ECO:0000313" key="1">
    <source>
        <dbReference type="EMBL" id="ATN93703.1"/>
    </source>
</evidence>
<keyword evidence="1" id="KW-0547">Nucleotide-binding</keyword>
<keyword evidence="1" id="KW-0378">Hydrolase</keyword>
<reference evidence="1 2" key="1">
    <citation type="submission" date="2017-09" db="EMBL/GenBank/DDBJ databases">
        <authorList>
            <person name="Ehlers B."/>
            <person name="Leendertz F.H."/>
        </authorList>
    </citation>
    <scope>NUCLEOTIDE SEQUENCE [LARGE SCALE GENOMIC DNA]</scope>
</reference>